<evidence type="ECO:0000256" key="1">
    <source>
        <dbReference type="SAM" id="MobiDB-lite"/>
    </source>
</evidence>
<feature type="non-terminal residue" evidence="2">
    <location>
        <position position="1"/>
    </location>
</feature>
<reference evidence="2" key="1">
    <citation type="submission" date="2023-10" db="EMBL/GenBank/DDBJ databases">
        <authorList>
            <person name="Chen Y."/>
            <person name="Shah S."/>
            <person name="Dougan E. K."/>
            <person name="Thang M."/>
            <person name="Chan C."/>
        </authorList>
    </citation>
    <scope>NUCLEOTIDE SEQUENCE [LARGE SCALE GENOMIC DNA]</scope>
</reference>
<comment type="caution">
    <text evidence="2">The sequence shown here is derived from an EMBL/GenBank/DDBJ whole genome shotgun (WGS) entry which is preliminary data.</text>
</comment>
<organism evidence="2 3">
    <name type="scientific">Prorocentrum cordatum</name>
    <dbReference type="NCBI Taxonomy" id="2364126"/>
    <lineage>
        <taxon>Eukaryota</taxon>
        <taxon>Sar</taxon>
        <taxon>Alveolata</taxon>
        <taxon>Dinophyceae</taxon>
        <taxon>Prorocentrales</taxon>
        <taxon>Prorocentraceae</taxon>
        <taxon>Prorocentrum</taxon>
    </lineage>
</organism>
<keyword evidence="3" id="KW-1185">Reference proteome</keyword>
<proteinExistence type="predicted"/>
<evidence type="ECO:0000313" key="2">
    <source>
        <dbReference type="EMBL" id="CAK0873276.1"/>
    </source>
</evidence>
<feature type="compositionally biased region" description="Acidic residues" evidence="1">
    <location>
        <begin position="258"/>
        <end position="268"/>
    </location>
</feature>
<dbReference type="Proteomes" id="UP001189429">
    <property type="component" value="Unassembled WGS sequence"/>
</dbReference>
<feature type="region of interest" description="Disordered" evidence="1">
    <location>
        <begin position="178"/>
        <end position="268"/>
    </location>
</feature>
<sequence>GCDFLDNAEVETVADRLEAPFVRWARHRVQHWYGWFCEACQKWISSGDHLTSKAYRTTSATWVPWATWKFTAGGFIYQGGRFTYNGPVTQHPGWTDAFQQTDDAWEYDSRDRDAVLVCFPPVCAPLDWVMPPSTQVNINVVRPSNDGSTLEDASRQQETQAAISLHVPFGTASRTGALAKAAAAGPPPQPRPSTSVAPGLLARSGAPTAPQPPLHAQPGPLLASESRVPVTPPRRPASGAPASSSADTTLADRPLDGGESEGDPIQDLADDESVPATVRAAQHVADAHRDLWHRASIGLARKPTGPIPGAVQLDGRWHAEVQSKGRNLWTADEASDLDLIVSRRCPAMARVADAKLTWPPAPGAPAPDSPRARFPVDVMIVRFGARKGIFHPASATRDRPAVAAHRWYRIDKAPSQVQRYWVWAAIQEAFSLHFSPQSLWGTALPLTPYALAFRSAGWAEKEKADSIPNMAAAAGALRAQSSVALGYDELRDPDGGATDPLVAPVPTDDEVEQCSGRVFQRILPGPSLEHIEAIAISHRLNPSQTRAPFDSLSSIVLLMRGPPGTRETETIAALLDVWIPAVPRGVAIGLFSRPDRGADLPAACLASAARQGQLSPASAPQEAVIRGAGLNWRPATPLSPQDFEQACAARGCPTNNPAIGAGKWRNPVHGSQRGDRLRVLLVHSDFAEVSCNHVEGTANVREAAVVRDLVAAAAPDLIARDKKVLVIAGCRASMVALRRGRPLRPGAFLEAYHGPRKGKSIGKGTRAQDGLIVATNGKMCKAAGEAQFNALAGSLIFHASTKRPQAPCAGLMRTGFELRQGLRSLRAVCGAWLSQVGTAGCPYLLAHVELVALEEDVALALVLLELLSTPEPWDTMPAYVRLGLSINLVMAACKLDINPLKHRVPKLLKLVVDVGSLKRGWLIVAPAGSWVDGEWERADRLLVS</sequence>
<name>A0ABN9VJ44_9DINO</name>
<accession>A0ABN9VJ44</accession>
<evidence type="ECO:0000313" key="3">
    <source>
        <dbReference type="Proteomes" id="UP001189429"/>
    </source>
</evidence>
<gene>
    <name evidence="2" type="ORF">PCOR1329_LOCUS58533</name>
</gene>
<feature type="compositionally biased region" description="Low complexity" evidence="1">
    <location>
        <begin position="236"/>
        <end position="246"/>
    </location>
</feature>
<protein>
    <submittedName>
        <fullName evidence="2">Uncharacterized protein</fullName>
    </submittedName>
</protein>
<dbReference type="EMBL" id="CAUYUJ010017263">
    <property type="protein sequence ID" value="CAK0873276.1"/>
    <property type="molecule type" value="Genomic_DNA"/>
</dbReference>